<comment type="caution">
    <text evidence="13">The sequence shown here is derived from an EMBL/GenBank/DDBJ whole genome shotgun (WGS) entry which is preliminary data.</text>
</comment>
<comment type="subcellular location">
    <subcellularLocation>
        <location evidence="9">Cell membrane</location>
        <topology evidence="9">Multi-pass membrane protein</topology>
    </subcellularLocation>
</comment>
<evidence type="ECO:0000256" key="4">
    <source>
        <dbReference type="ARBA" id="ARBA00022692"/>
    </source>
</evidence>
<feature type="active site" evidence="9">
    <location>
        <position position="104"/>
    </location>
</feature>
<protein>
    <recommendedName>
        <fullName evidence="9">Lipoprotein signal peptidase</fullName>
        <ecNumber evidence="9">3.4.23.36</ecNumber>
    </recommendedName>
    <alternativeName>
        <fullName evidence="9">Prolipoprotein signal peptidase</fullName>
    </alternativeName>
    <alternativeName>
        <fullName evidence="9">Signal peptidase II</fullName>
        <shortName evidence="9">SPase II</shortName>
    </alternativeName>
</protein>
<feature type="active site" evidence="9">
    <location>
        <position position="122"/>
    </location>
</feature>
<proteinExistence type="inferred from homology"/>
<dbReference type="AlphaFoldDB" id="A0A948S129"/>
<comment type="caution">
    <text evidence="9">Lacks conserved residue(s) required for the propagation of feature annotation.</text>
</comment>
<dbReference type="GO" id="GO:0005886">
    <property type="term" value="C:plasma membrane"/>
    <property type="evidence" value="ECO:0007669"/>
    <property type="project" value="UniProtKB-SubCell"/>
</dbReference>
<reference evidence="13" key="1">
    <citation type="submission" date="2021-05" db="EMBL/GenBank/DDBJ databases">
        <title>Energy efficiency and biological interactions define the core microbiome of deep oligotrophic groundwater.</title>
        <authorList>
            <person name="Mehrshad M."/>
            <person name="Lopez-Fernandez M."/>
            <person name="Bell E."/>
            <person name="Bernier-Latmani R."/>
            <person name="Bertilsson S."/>
            <person name="Dopson M."/>
        </authorList>
    </citation>
    <scope>NUCLEOTIDE SEQUENCE</scope>
    <source>
        <strain evidence="13">Modern_marine.mb.64</strain>
    </source>
</reference>
<evidence type="ECO:0000313" key="13">
    <source>
        <dbReference type="EMBL" id="MBU2692907.1"/>
    </source>
</evidence>
<feature type="region of interest" description="Disordered" evidence="12">
    <location>
        <begin position="146"/>
        <end position="178"/>
    </location>
</feature>
<comment type="function">
    <text evidence="9 10">This protein specifically catalyzes the removal of signal peptides from prolipoproteins.</text>
</comment>
<evidence type="ECO:0000256" key="6">
    <source>
        <dbReference type="ARBA" id="ARBA00022801"/>
    </source>
</evidence>
<feature type="compositionally biased region" description="Basic and acidic residues" evidence="12">
    <location>
        <begin position="168"/>
        <end position="178"/>
    </location>
</feature>
<evidence type="ECO:0000256" key="8">
    <source>
        <dbReference type="ARBA" id="ARBA00023136"/>
    </source>
</evidence>
<dbReference type="GO" id="GO:0006508">
    <property type="term" value="P:proteolysis"/>
    <property type="evidence" value="ECO:0007669"/>
    <property type="project" value="UniProtKB-KW"/>
</dbReference>
<dbReference type="EMBL" id="JAHJDP010000104">
    <property type="protein sequence ID" value="MBU2692907.1"/>
    <property type="molecule type" value="Genomic_DNA"/>
</dbReference>
<keyword evidence="5 9" id="KW-0064">Aspartyl protease</keyword>
<keyword evidence="4 9" id="KW-0812">Transmembrane</keyword>
<dbReference type="PANTHER" id="PTHR33695">
    <property type="entry name" value="LIPOPROTEIN SIGNAL PEPTIDASE"/>
    <property type="match status" value="1"/>
</dbReference>
<sequence>MILISDIATKLIVFHILPVDSYPRPFIGDLLRWTHIHNSGAAFGLFRGSRLFFIVVSAVSVVAIFLVVRSRRHRSALTLMGFGMVLGGALGNLLDRLWLGVVIDFIDMGWGTLRWPVFNVADMGVSIGVMILGFGLFLEDIRRTKAESTDSIPSDSSLQFSPGGETESGDRRIERTES</sequence>
<dbReference type="Proteomes" id="UP000777784">
    <property type="component" value="Unassembled WGS sequence"/>
</dbReference>
<dbReference type="PANTHER" id="PTHR33695:SF1">
    <property type="entry name" value="LIPOPROTEIN SIGNAL PEPTIDASE"/>
    <property type="match status" value="1"/>
</dbReference>
<dbReference type="InterPro" id="IPR001872">
    <property type="entry name" value="Peptidase_A8"/>
</dbReference>
<feature type="transmembrane region" description="Helical" evidence="9">
    <location>
        <begin position="114"/>
        <end position="138"/>
    </location>
</feature>
<evidence type="ECO:0000256" key="5">
    <source>
        <dbReference type="ARBA" id="ARBA00022750"/>
    </source>
</evidence>
<dbReference type="GO" id="GO:0004190">
    <property type="term" value="F:aspartic-type endopeptidase activity"/>
    <property type="evidence" value="ECO:0007669"/>
    <property type="project" value="UniProtKB-UniRule"/>
</dbReference>
<name>A0A948S129_UNCEI</name>
<gene>
    <name evidence="9 13" type="primary">lspA</name>
    <name evidence="13" type="ORF">KJ970_18460</name>
</gene>
<comment type="catalytic activity">
    <reaction evidence="9 10">
        <text>Release of signal peptides from bacterial membrane prolipoproteins. Hydrolyzes -Xaa-Yaa-Zaa-|-(S,diacylglyceryl)Cys-, in which Xaa is hydrophobic (preferably Leu), and Yaa (Ala or Ser) and Zaa (Gly or Ala) have small, neutral side chains.</text>
        <dbReference type="EC" id="3.4.23.36"/>
    </reaction>
</comment>
<evidence type="ECO:0000256" key="11">
    <source>
        <dbReference type="RuleBase" id="RU004181"/>
    </source>
</evidence>
<evidence type="ECO:0000256" key="3">
    <source>
        <dbReference type="ARBA" id="ARBA00022670"/>
    </source>
</evidence>
<keyword evidence="7 9" id="KW-1133">Transmembrane helix</keyword>
<evidence type="ECO:0000256" key="12">
    <source>
        <dbReference type="SAM" id="MobiDB-lite"/>
    </source>
</evidence>
<organism evidence="13 14">
    <name type="scientific">Eiseniibacteriota bacterium</name>
    <dbReference type="NCBI Taxonomy" id="2212470"/>
    <lineage>
        <taxon>Bacteria</taxon>
        <taxon>Candidatus Eiseniibacteriota</taxon>
    </lineage>
</organism>
<feature type="compositionally biased region" description="Polar residues" evidence="12">
    <location>
        <begin position="149"/>
        <end position="160"/>
    </location>
</feature>
<dbReference type="HAMAP" id="MF_00161">
    <property type="entry name" value="LspA"/>
    <property type="match status" value="1"/>
</dbReference>
<keyword evidence="6 9" id="KW-0378">Hydrolase</keyword>
<accession>A0A948S129</accession>
<keyword evidence="8 9" id="KW-0472">Membrane</keyword>
<dbReference type="PROSITE" id="PS00855">
    <property type="entry name" value="SPASE_II"/>
    <property type="match status" value="1"/>
</dbReference>
<comment type="pathway">
    <text evidence="9">Protein modification; lipoprotein biosynthesis (signal peptide cleavage).</text>
</comment>
<evidence type="ECO:0000256" key="9">
    <source>
        <dbReference type="HAMAP-Rule" id="MF_00161"/>
    </source>
</evidence>
<feature type="transmembrane region" description="Helical" evidence="9">
    <location>
        <begin position="51"/>
        <end position="68"/>
    </location>
</feature>
<dbReference type="PRINTS" id="PR00781">
    <property type="entry name" value="LIPOSIGPTASE"/>
</dbReference>
<dbReference type="Pfam" id="PF01252">
    <property type="entry name" value="Peptidase_A8"/>
    <property type="match status" value="1"/>
</dbReference>
<feature type="transmembrane region" description="Helical" evidence="9">
    <location>
        <begin position="75"/>
        <end position="94"/>
    </location>
</feature>
<evidence type="ECO:0000256" key="1">
    <source>
        <dbReference type="ARBA" id="ARBA00006139"/>
    </source>
</evidence>
<comment type="similarity">
    <text evidence="1 9 11">Belongs to the peptidase A8 family.</text>
</comment>
<evidence type="ECO:0000256" key="7">
    <source>
        <dbReference type="ARBA" id="ARBA00022989"/>
    </source>
</evidence>
<dbReference type="NCBIfam" id="TIGR00077">
    <property type="entry name" value="lspA"/>
    <property type="match status" value="1"/>
</dbReference>
<evidence type="ECO:0000256" key="2">
    <source>
        <dbReference type="ARBA" id="ARBA00022475"/>
    </source>
</evidence>
<dbReference type="EC" id="3.4.23.36" evidence="9"/>
<keyword evidence="3 9" id="KW-0645">Protease</keyword>
<keyword evidence="2 9" id="KW-1003">Cell membrane</keyword>
<evidence type="ECO:0000256" key="10">
    <source>
        <dbReference type="RuleBase" id="RU000594"/>
    </source>
</evidence>
<evidence type="ECO:0000313" key="14">
    <source>
        <dbReference type="Proteomes" id="UP000777784"/>
    </source>
</evidence>